<dbReference type="EMBL" id="MLJW01000375">
    <property type="protein sequence ID" value="OIQ88353.1"/>
    <property type="molecule type" value="Genomic_DNA"/>
</dbReference>
<feature type="domain" description="WYL" evidence="1">
    <location>
        <begin position="92"/>
        <end position="161"/>
    </location>
</feature>
<sequence>MVRHFRASPASQTRFIAQALTMAPCLQRRGKGRAAHIVLADPGAVPPWASYKHLLEEIADGNVAAITGIEDRELPVFIPNWTNNMPCEADSLGMIVRATAAGQALQILYVGLRAGEQARWRQIYPVGLERMGEQWRLIATDLEHDDFALRSFVLARIVQAKPSDRARFPNGFKRVAIGDLRVTFDAIPNPELTPDQIDVLNNELRISGGRIELHHRSVFEFLRRFGAQAPSRDAVWPLLMNQAE</sequence>
<dbReference type="InterPro" id="IPR026881">
    <property type="entry name" value="WYL_dom"/>
</dbReference>
<dbReference type="AlphaFoldDB" id="A0A1J5QXC0"/>
<comment type="caution">
    <text evidence="2">The sequence shown here is derived from an EMBL/GenBank/DDBJ whole genome shotgun (WGS) entry which is preliminary data.</text>
</comment>
<organism evidence="2">
    <name type="scientific">mine drainage metagenome</name>
    <dbReference type="NCBI Taxonomy" id="410659"/>
    <lineage>
        <taxon>unclassified sequences</taxon>
        <taxon>metagenomes</taxon>
        <taxon>ecological metagenomes</taxon>
    </lineage>
</organism>
<accession>A0A1J5QXC0</accession>
<dbReference type="PROSITE" id="PS52050">
    <property type="entry name" value="WYL"/>
    <property type="match status" value="1"/>
</dbReference>
<name>A0A1J5QXC0_9ZZZZ</name>
<protein>
    <recommendedName>
        <fullName evidence="1">WYL domain-containing protein</fullName>
    </recommendedName>
</protein>
<evidence type="ECO:0000259" key="1">
    <source>
        <dbReference type="Pfam" id="PF13280"/>
    </source>
</evidence>
<gene>
    <name evidence="2" type="ORF">GALL_297510</name>
</gene>
<reference evidence="2" key="1">
    <citation type="submission" date="2016-10" db="EMBL/GenBank/DDBJ databases">
        <title>Sequence of Gallionella enrichment culture.</title>
        <authorList>
            <person name="Poehlein A."/>
            <person name="Muehling M."/>
            <person name="Daniel R."/>
        </authorList>
    </citation>
    <scope>NUCLEOTIDE SEQUENCE</scope>
</reference>
<evidence type="ECO:0000313" key="2">
    <source>
        <dbReference type="EMBL" id="OIQ88353.1"/>
    </source>
</evidence>
<proteinExistence type="predicted"/>
<dbReference type="Pfam" id="PF13280">
    <property type="entry name" value="WYL"/>
    <property type="match status" value="1"/>
</dbReference>